<gene>
    <name evidence="2" type="ORF">L915_02032</name>
</gene>
<feature type="region of interest" description="Disordered" evidence="1">
    <location>
        <begin position="57"/>
        <end position="88"/>
    </location>
</feature>
<feature type="compositionally biased region" description="Acidic residues" evidence="1">
    <location>
        <begin position="74"/>
        <end position="83"/>
    </location>
</feature>
<evidence type="ECO:0000256" key="1">
    <source>
        <dbReference type="SAM" id="MobiDB-lite"/>
    </source>
</evidence>
<name>W2HKL4_PHYNI</name>
<dbReference type="VEuPathDB" id="FungiDB:PPTG_24529"/>
<sequence>MRRRERANMVVVSSEEKYCYATAVFGPVIDYLAVMSSRAFYATLQLWREIIRNGFAQPGVYSSDSTTVPAEDLGSGDDVDGGLDSDTVSEIKPADMIDTIGMIRDMEQSEHV</sequence>
<dbReference type="EMBL" id="KI684450">
    <property type="protein sequence ID" value="ETK95006.1"/>
    <property type="molecule type" value="Genomic_DNA"/>
</dbReference>
<proteinExistence type="predicted"/>
<accession>W2HKL4</accession>
<reference evidence="2" key="1">
    <citation type="submission" date="2013-11" db="EMBL/GenBank/DDBJ databases">
        <title>The Genome Sequence of Phytophthora parasitica CJ02B3.</title>
        <authorList>
            <consortium name="The Broad Institute Genomics Platform"/>
            <person name="Russ C."/>
            <person name="Tyler B."/>
            <person name="Panabieres F."/>
            <person name="Shan W."/>
            <person name="Tripathy S."/>
            <person name="Grunwald N."/>
            <person name="Machado M."/>
            <person name="Johnson C.S."/>
            <person name="Arredondo F."/>
            <person name="Hong C."/>
            <person name="Coffey M."/>
            <person name="Young S.K."/>
            <person name="Zeng Q."/>
            <person name="Gargeya S."/>
            <person name="Fitzgerald M."/>
            <person name="Abouelleil A."/>
            <person name="Alvarado L."/>
            <person name="Chapman S.B."/>
            <person name="Gainer-Dewar J."/>
            <person name="Goldberg J."/>
            <person name="Griggs A."/>
            <person name="Gujja S."/>
            <person name="Hansen M."/>
            <person name="Howarth C."/>
            <person name="Imamovic A."/>
            <person name="Ireland A."/>
            <person name="Larimer J."/>
            <person name="McCowan C."/>
            <person name="Murphy C."/>
            <person name="Pearson M."/>
            <person name="Poon T.W."/>
            <person name="Priest M."/>
            <person name="Roberts A."/>
            <person name="Saif S."/>
            <person name="Shea T."/>
            <person name="Sykes S."/>
            <person name="Wortman J."/>
            <person name="Nusbaum C."/>
            <person name="Birren B."/>
        </authorList>
    </citation>
    <scope>NUCLEOTIDE SEQUENCE [LARGE SCALE GENOMIC DNA]</scope>
    <source>
        <strain evidence="2">CJ02B3</strain>
    </source>
</reference>
<dbReference type="Proteomes" id="UP000053236">
    <property type="component" value="Unassembled WGS sequence"/>
</dbReference>
<evidence type="ECO:0000313" key="2">
    <source>
        <dbReference type="EMBL" id="ETK95006.1"/>
    </source>
</evidence>
<organism evidence="2">
    <name type="scientific">Phytophthora nicotianae</name>
    <name type="common">Potato buckeye rot agent</name>
    <name type="synonym">Phytophthora parasitica</name>
    <dbReference type="NCBI Taxonomy" id="4792"/>
    <lineage>
        <taxon>Eukaryota</taxon>
        <taxon>Sar</taxon>
        <taxon>Stramenopiles</taxon>
        <taxon>Oomycota</taxon>
        <taxon>Peronosporomycetes</taxon>
        <taxon>Peronosporales</taxon>
        <taxon>Peronosporaceae</taxon>
        <taxon>Phytophthora</taxon>
    </lineage>
</organism>
<dbReference type="AlphaFoldDB" id="W2HKL4"/>
<protein>
    <submittedName>
        <fullName evidence="2">Uncharacterized protein</fullName>
    </submittedName>
</protein>